<dbReference type="RefSeq" id="XP_025347123.1">
    <property type="nucleotide sequence ID" value="XM_025489772.1"/>
</dbReference>
<evidence type="ECO:0000313" key="2">
    <source>
        <dbReference type="EMBL" id="PWN19963.1"/>
    </source>
</evidence>
<protein>
    <submittedName>
        <fullName evidence="2">Uncharacterized protein</fullName>
    </submittedName>
</protein>
<evidence type="ECO:0000256" key="1">
    <source>
        <dbReference type="SAM" id="MobiDB-lite"/>
    </source>
</evidence>
<reference evidence="2 3" key="1">
    <citation type="journal article" date="2018" name="Mol. Biol. Evol.">
        <title>Broad Genomic Sampling Reveals a Smut Pathogenic Ancestry of the Fungal Clade Ustilaginomycotina.</title>
        <authorList>
            <person name="Kijpornyongpan T."/>
            <person name="Mondo S.J."/>
            <person name="Barry K."/>
            <person name="Sandor L."/>
            <person name="Lee J."/>
            <person name="Lipzen A."/>
            <person name="Pangilinan J."/>
            <person name="LaButti K."/>
            <person name="Hainaut M."/>
            <person name="Henrissat B."/>
            <person name="Grigoriev I.V."/>
            <person name="Spatafora J.W."/>
            <person name="Aime M.C."/>
        </authorList>
    </citation>
    <scope>NUCLEOTIDE SEQUENCE [LARGE SCALE GENOMIC DNA]</scope>
    <source>
        <strain evidence="2 3">MCA 4718</strain>
    </source>
</reference>
<sequence>MKSAGASASPAHTQGDERPHHWDELADGLREQGVYDNHEGNGIPQRYLNGSEATRAAVLAGLLDADGWLVNGGTPYEFAQSVDLKIIENTPASLRSASGSRWDTLAIGGGATPSRAQESSKCGSYSCRGPIWPNCNLVLHSTARESVQSELRLR</sequence>
<dbReference type="Proteomes" id="UP000245942">
    <property type="component" value="Unassembled WGS sequence"/>
</dbReference>
<dbReference type="SUPFAM" id="SSF55608">
    <property type="entry name" value="Homing endonucleases"/>
    <property type="match status" value="1"/>
</dbReference>
<proteinExistence type="predicted"/>
<keyword evidence="3" id="KW-1185">Reference proteome</keyword>
<accession>A0A316U6J9</accession>
<dbReference type="InterPro" id="IPR027434">
    <property type="entry name" value="Homing_endonucl"/>
</dbReference>
<feature type="region of interest" description="Disordered" evidence="1">
    <location>
        <begin position="1"/>
        <end position="20"/>
    </location>
</feature>
<dbReference type="EMBL" id="KZ819329">
    <property type="protein sequence ID" value="PWN19963.1"/>
    <property type="molecule type" value="Genomic_DNA"/>
</dbReference>
<organism evidence="2 3">
    <name type="scientific">Pseudomicrostroma glucosiphilum</name>
    <dbReference type="NCBI Taxonomy" id="1684307"/>
    <lineage>
        <taxon>Eukaryota</taxon>
        <taxon>Fungi</taxon>
        <taxon>Dikarya</taxon>
        <taxon>Basidiomycota</taxon>
        <taxon>Ustilaginomycotina</taxon>
        <taxon>Exobasidiomycetes</taxon>
        <taxon>Microstromatales</taxon>
        <taxon>Microstromatales incertae sedis</taxon>
        <taxon>Pseudomicrostroma</taxon>
    </lineage>
</organism>
<gene>
    <name evidence="2" type="ORF">BCV69DRAFT_214279</name>
</gene>
<dbReference type="GeneID" id="37011506"/>
<dbReference type="Gene3D" id="3.10.28.10">
    <property type="entry name" value="Homing endonucleases"/>
    <property type="match status" value="1"/>
</dbReference>
<dbReference type="AlphaFoldDB" id="A0A316U6J9"/>
<evidence type="ECO:0000313" key="3">
    <source>
        <dbReference type="Proteomes" id="UP000245942"/>
    </source>
</evidence>
<name>A0A316U6J9_9BASI</name>